<dbReference type="EMBL" id="JAJKFW010000004">
    <property type="protein sequence ID" value="MCC9641064.1"/>
    <property type="molecule type" value="Genomic_DNA"/>
</dbReference>
<sequence>MSRSAAYCVLIRDGNSRWFADVWGNLRRELVWGPDALESWLTAGEEIDWDPEDVCGAAIIDFDAQTLAWGEQDTLSPPRARALHHQLLQVAWPNFKIKRLAEHELDTTLYSLLEEESPEEDDQPGLWDDRHETVLEAARYFYPGMDDNEEDEDETPFSEGNTGAWLSIIDQQGKLRQRGLSGVSVDLLSGDKSAVKALAKLDQVMVPHEKYVTEGLWFDLREKSIHYWGPDGPSTVDGLQSNWANWKVHLADRGYLQQCEAIGVPGKPMTDAEALAIFLPQVLSNKRMTMAGMLGVVGGSLKKTAMKATGCLIVVLSIPILLAAFFMNMWKEAGYALITLVVIVAAVFKFIEFKLRSKFRQSGFAEKDEALEEQRPPVAGPLDEPARKQKLDEVLARCGLPPLSQIEPHFEDTAGLF</sequence>
<feature type="transmembrane region" description="Helical" evidence="1">
    <location>
        <begin position="333"/>
        <end position="351"/>
    </location>
</feature>
<comment type="caution">
    <text evidence="2">The sequence shown here is derived from an EMBL/GenBank/DDBJ whole genome shotgun (WGS) entry which is preliminary data.</text>
</comment>
<reference evidence="2" key="1">
    <citation type="submission" date="2021-11" db="EMBL/GenBank/DDBJ databases">
        <title>Genome sequence.</title>
        <authorList>
            <person name="Sun Q."/>
        </authorList>
    </citation>
    <scope>NUCLEOTIDE SEQUENCE</scope>
    <source>
        <strain evidence="2">JC740</strain>
    </source>
</reference>
<feature type="transmembrane region" description="Helical" evidence="1">
    <location>
        <begin position="308"/>
        <end position="327"/>
    </location>
</feature>
<keyword evidence="1" id="KW-0472">Membrane</keyword>
<keyword evidence="3" id="KW-1185">Reference proteome</keyword>
<keyword evidence="1" id="KW-0812">Transmembrane</keyword>
<evidence type="ECO:0000313" key="2">
    <source>
        <dbReference type="EMBL" id="MCC9641064.1"/>
    </source>
</evidence>
<dbReference type="Proteomes" id="UP001430306">
    <property type="component" value="Unassembled WGS sequence"/>
</dbReference>
<evidence type="ECO:0000256" key="1">
    <source>
        <dbReference type="SAM" id="Phobius"/>
    </source>
</evidence>
<dbReference type="RefSeq" id="WP_230270953.1">
    <property type="nucleotide sequence ID" value="NZ_JAJKFW010000004.1"/>
</dbReference>
<name>A0ABS8NCD5_9BACT</name>
<keyword evidence="1" id="KW-1133">Transmembrane helix</keyword>
<accession>A0ABS8NCD5</accession>
<proteinExistence type="predicted"/>
<evidence type="ECO:0000313" key="3">
    <source>
        <dbReference type="Proteomes" id="UP001430306"/>
    </source>
</evidence>
<protein>
    <submittedName>
        <fullName evidence="2">Uncharacterized protein</fullName>
    </submittedName>
</protein>
<organism evidence="2 3">
    <name type="scientific">Rhodopirellula halodulae</name>
    <dbReference type="NCBI Taxonomy" id="2894198"/>
    <lineage>
        <taxon>Bacteria</taxon>
        <taxon>Pseudomonadati</taxon>
        <taxon>Planctomycetota</taxon>
        <taxon>Planctomycetia</taxon>
        <taxon>Pirellulales</taxon>
        <taxon>Pirellulaceae</taxon>
        <taxon>Rhodopirellula</taxon>
    </lineage>
</organism>
<gene>
    <name evidence="2" type="ORF">LOC71_02180</name>
</gene>